<gene>
    <name evidence="11" type="ORF">RND71_000349</name>
</gene>
<keyword evidence="12" id="KW-1185">Reference proteome</keyword>
<evidence type="ECO:0000259" key="10">
    <source>
        <dbReference type="PROSITE" id="PS51746"/>
    </source>
</evidence>
<organism evidence="11 12">
    <name type="scientific">Anisodus tanguticus</name>
    <dbReference type="NCBI Taxonomy" id="243964"/>
    <lineage>
        <taxon>Eukaryota</taxon>
        <taxon>Viridiplantae</taxon>
        <taxon>Streptophyta</taxon>
        <taxon>Embryophyta</taxon>
        <taxon>Tracheophyta</taxon>
        <taxon>Spermatophyta</taxon>
        <taxon>Magnoliopsida</taxon>
        <taxon>eudicotyledons</taxon>
        <taxon>Gunneridae</taxon>
        <taxon>Pentapetalae</taxon>
        <taxon>asterids</taxon>
        <taxon>lamiids</taxon>
        <taxon>Solanales</taxon>
        <taxon>Solanaceae</taxon>
        <taxon>Solanoideae</taxon>
        <taxon>Hyoscyameae</taxon>
        <taxon>Anisodus</taxon>
    </lineage>
</organism>
<dbReference type="PANTHER" id="PTHR47992">
    <property type="entry name" value="PROTEIN PHOSPHATASE"/>
    <property type="match status" value="1"/>
</dbReference>
<dbReference type="Pfam" id="PF00481">
    <property type="entry name" value="PP2C"/>
    <property type="match status" value="1"/>
</dbReference>
<name>A0AAE1VR80_9SOLA</name>
<evidence type="ECO:0000256" key="1">
    <source>
        <dbReference type="ARBA" id="ARBA00001936"/>
    </source>
</evidence>
<protein>
    <recommendedName>
        <fullName evidence="3">protein-serine/threonine phosphatase</fullName>
        <ecNumber evidence="3">3.1.3.16</ecNumber>
    </recommendedName>
</protein>
<dbReference type="AlphaFoldDB" id="A0AAE1VR80"/>
<dbReference type="GO" id="GO:0046872">
    <property type="term" value="F:metal ion binding"/>
    <property type="evidence" value="ECO:0007669"/>
    <property type="project" value="UniProtKB-KW"/>
</dbReference>
<evidence type="ECO:0000313" key="12">
    <source>
        <dbReference type="Proteomes" id="UP001291623"/>
    </source>
</evidence>
<comment type="cofactor">
    <cofactor evidence="2">
        <name>Mg(2+)</name>
        <dbReference type="ChEBI" id="CHEBI:18420"/>
    </cofactor>
</comment>
<accession>A0AAE1VR80</accession>
<comment type="similarity">
    <text evidence="9">Belongs to the PP2C family.</text>
</comment>
<evidence type="ECO:0000313" key="11">
    <source>
        <dbReference type="EMBL" id="KAK4378487.1"/>
    </source>
</evidence>
<keyword evidence="6" id="KW-0460">Magnesium</keyword>
<dbReference type="EMBL" id="JAVYJV010000001">
    <property type="protein sequence ID" value="KAK4378487.1"/>
    <property type="molecule type" value="Genomic_DNA"/>
</dbReference>
<keyword evidence="4" id="KW-0479">Metal-binding</keyword>
<keyword evidence="7 9" id="KW-0904">Protein phosphatase</keyword>
<comment type="caution">
    <text evidence="11">The sequence shown here is derived from an EMBL/GenBank/DDBJ whole genome shotgun (WGS) entry which is preliminary data.</text>
</comment>
<proteinExistence type="inferred from homology"/>
<dbReference type="GO" id="GO:0004722">
    <property type="term" value="F:protein serine/threonine phosphatase activity"/>
    <property type="evidence" value="ECO:0007669"/>
    <property type="project" value="UniProtKB-EC"/>
</dbReference>
<dbReference type="InterPro" id="IPR036457">
    <property type="entry name" value="PPM-type-like_dom_sf"/>
</dbReference>
<dbReference type="Gene3D" id="3.60.40.10">
    <property type="entry name" value="PPM-type phosphatase domain"/>
    <property type="match status" value="1"/>
</dbReference>
<evidence type="ECO:0000256" key="5">
    <source>
        <dbReference type="ARBA" id="ARBA00022801"/>
    </source>
</evidence>
<evidence type="ECO:0000256" key="7">
    <source>
        <dbReference type="ARBA" id="ARBA00022912"/>
    </source>
</evidence>
<reference evidence="11" key="1">
    <citation type="submission" date="2023-12" db="EMBL/GenBank/DDBJ databases">
        <title>Genome assembly of Anisodus tanguticus.</title>
        <authorList>
            <person name="Wang Y.-J."/>
        </authorList>
    </citation>
    <scope>NUCLEOTIDE SEQUENCE</scope>
    <source>
        <strain evidence="11">KB-2021</strain>
        <tissue evidence="11">Leaf</tissue>
    </source>
</reference>
<dbReference type="SMART" id="SM00332">
    <property type="entry name" value="PP2Cc"/>
    <property type="match status" value="1"/>
</dbReference>
<dbReference type="InterPro" id="IPR000222">
    <property type="entry name" value="PP2C_BS"/>
</dbReference>
<evidence type="ECO:0000256" key="3">
    <source>
        <dbReference type="ARBA" id="ARBA00013081"/>
    </source>
</evidence>
<dbReference type="InterPro" id="IPR001932">
    <property type="entry name" value="PPM-type_phosphatase-like_dom"/>
</dbReference>
<dbReference type="CDD" id="cd00143">
    <property type="entry name" value="PP2Cc"/>
    <property type="match status" value="1"/>
</dbReference>
<evidence type="ECO:0000256" key="6">
    <source>
        <dbReference type="ARBA" id="ARBA00022842"/>
    </source>
</evidence>
<evidence type="ECO:0000256" key="9">
    <source>
        <dbReference type="RuleBase" id="RU003465"/>
    </source>
</evidence>
<dbReference type="InterPro" id="IPR015655">
    <property type="entry name" value="PP2C"/>
</dbReference>
<dbReference type="PROSITE" id="PS51746">
    <property type="entry name" value="PPM_2"/>
    <property type="match status" value="1"/>
</dbReference>
<dbReference type="PROSITE" id="PS01032">
    <property type="entry name" value="PPM_1"/>
    <property type="match status" value="1"/>
</dbReference>
<evidence type="ECO:0000256" key="2">
    <source>
        <dbReference type="ARBA" id="ARBA00001946"/>
    </source>
</evidence>
<evidence type="ECO:0000256" key="8">
    <source>
        <dbReference type="ARBA" id="ARBA00023211"/>
    </source>
</evidence>
<evidence type="ECO:0000256" key="4">
    <source>
        <dbReference type="ARBA" id="ARBA00022723"/>
    </source>
</evidence>
<keyword evidence="5 9" id="KW-0378">Hydrolase</keyword>
<dbReference type="SUPFAM" id="SSF81606">
    <property type="entry name" value="PP2C-like"/>
    <property type="match status" value="1"/>
</dbReference>
<comment type="cofactor">
    <cofactor evidence="1">
        <name>Mn(2+)</name>
        <dbReference type="ChEBI" id="CHEBI:29035"/>
    </cofactor>
</comment>
<dbReference type="Proteomes" id="UP001291623">
    <property type="component" value="Unassembled WGS sequence"/>
</dbReference>
<sequence>MMMRSCCRPLERCFGRINGDGLLWHMDLKPHASGDFSIAVVQANSSLEDQSQVFTSPSATYVGVYDGHGGPEASRFVNRHLFSYLHKFSKEQGGLSSDVIKRAFNATEEDFIQLVKRSLPAMPKIASVGSCCLVGAISEGELYVANLGDSRAVLGRKGFDGENQKISVVAERLSTDHNVSCEKVRKEVESLHPDDQAVVASEHKAVESHALPLGPLFHAVQVRGSLSSLHETRKRLWIPLMVSRSIGDAYLKKPEFNRDPIFQQYGNIVPLKRPVLTAEPSIVTRSIRPHDLFLIFASDGLWEQLSDQVAVEIVFKNPRAGIAKRLVRAALQEAAKKREMRYSDIQKIEKGIRRHFHDDITVVVIYLDHHKESFHSKGMLGSITAPVDIFTYNSDDVEENQVMGAF</sequence>
<keyword evidence="8" id="KW-0464">Manganese</keyword>
<dbReference type="EC" id="3.1.3.16" evidence="3"/>
<feature type="domain" description="PPM-type phosphatase" evidence="10">
    <location>
        <begin position="35"/>
        <end position="367"/>
    </location>
</feature>